<organism evidence="2 3">
    <name type="scientific">Ancylostoma ceylanicum</name>
    <dbReference type="NCBI Taxonomy" id="53326"/>
    <lineage>
        <taxon>Eukaryota</taxon>
        <taxon>Metazoa</taxon>
        <taxon>Ecdysozoa</taxon>
        <taxon>Nematoda</taxon>
        <taxon>Chromadorea</taxon>
        <taxon>Rhabditida</taxon>
        <taxon>Rhabditina</taxon>
        <taxon>Rhabditomorpha</taxon>
        <taxon>Strongyloidea</taxon>
        <taxon>Ancylostomatidae</taxon>
        <taxon>Ancylostomatinae</taxon>
        <taxon>Ancylostoma</taxon>
    </lineage>
</organism>
<dbReference type="PANTHER" id="PTHR21662">
    <property type="entry name" value="RECEPTOR PROTEIN-TYROSINE KINASE"/>
    <property type="match status" value="1"/>
</dbReference>
<evidence type="ECO:0000313" key="2">
    <source>
        <dbReference type="EMBL" id="EYB90888.1"/>
    </source>
</evidence>
<feature type="domain" description="Receptor L-domain" evidence="1">
    <location>
        <begin position="129"/>
        <end position="222"/>
    </location>
</feature>
<reference evidence="3" key="1">
    <citation type="journal article" date="2015" name="Nat. Genet.">
        <title>The genome and transcriptome of the zoonotic hookworm Ancylostoma ceylanicum identify infection-specific gene families.</title>
        <authorList>
            <person name="Schwarz E.M."/>
            <person name="Hu Y."/>
            <person name="Antoshechkin I."/>
            <person name="Miller M.M."/>
            <person name="Sternberg P.W."/>
            <person name="Aroian R.V."/>
        </authorList>
    </citation>
    <scope>NUCLEOTIDE SEQUENCE</scope>
    <source>
        <strain evidence="3">HY135</strain>
    </source>
</reference>
<dbReference type="Gene3D" id="3.80.20.20">
    <property type="entry name" value="Receptor L-domain"/>
    <property type="match status" value="2"/>
</dbReference>
<dbReference type="EMBL" id="JARK01001548">
    <property type="protein sequence ID" value="EYB90888.1"/>
    <property type="molecule type" value="Genomic_DNA"/>
</dbReference>
<gene>
    <name evidence="2" type="primary">Acey_s0212.g2220</name>
    <name evidence="2" type="ORF">Y032_0212g2220</name>
</gene>
<protein>
    <recommendedName>
        <fullName evidence="1">Receptor L-domain domain-containing protein</fullName>
    </recommendedName>
</protein>
<evidence type="ECO:0000259" key="1">
    <source>
        <dbReference type="Pfam" id="PF01030"/>
    </source>
</evidence>
<dbReference type="InterPro" id="IPR036941">
    <property type="entry name" value="Rcpt_L-dom_sf"/>
</dbReference>
<evidence type="ECO:0000313" key="3">
    <source>
        <dbReference type="Proteomes" id="UP000024635"/>
    </source>
</evidence>
<name>A0A016SJK1_9BILA</name>
<dbReference type="PANTHER" id="PTHR21662:SF59">
    <property type="entry name" value="RECEPTOR PROTEIN-TYROSINE KINASE"/>
    <property type="match status" value="1"/>
</dbReference>
<feature type="domain" description="Receptor L-domain" evidence="1">
    <location>
        <begin position="322"/>
        <end position="413"/>
    </location>
</feature>
<dbReference type="Proteomes" id="UP000024635">
    <property type="component" value="Unassembled WGS sequence"/>
</dbReference>
<dbReference type="AlphaFoldDB" id="A0A016SJK1"/>
<dbReference type="Pfam" id="PF01030">
    <property type="entry name" value="Recep_L_domain"/>
    <property type="match status" value="2"/>
</dbReference>
<proteinExistence type="predicted"/>
<accession>A0A016SJK1</accession>
<dbReference type="OrthoDB" id="10522023at2759"/>
<dbReference type="SUPFAM" id="SSF52058">
    <property type="entry name" value="L domain-like"/>
    <property type="match status" value="2"/>
</dbReference>
<dbReference type="InterPro" id="IPR053079">
    <property type="entry name" value="SPS2_domain"/>
</dbReference>
<keyword evidence="3" id="KW-1185">Reference proteome</keyword>
<sequence length="503" mass="56624">MECLSAYHLNIFNSQDKYDRSAGLQLYPRHQWNGCCLMVSMLHSLRSSAQCQSLGVIRLPHHSRTGLRHVEQIMSAFTVLTALAFISRAGATIPPVNKTYPYDSETSSCFFMGRASTFRINYNINADICVSFYGRLEMDAKMEESELQEINSIEGCVIISGTKIEHADLRQIQHIRPNPEFCEYTHALLIYNNRDLKSIEFTNQLTLDRPEDVFIGLNPALTPAGVTGASFKFDFTSEKGVAVLFRIRTVSLDVLVICFSHLLLTHSRSVGHTCQQLLTRIVLRIVWLYQGLTKALSAERQAPPAPLLFPDCLITEVTPKSKCTRIVGDVRVEQLSTDLWEQIRVVHGTLRIENSDLPYLNSLSNLKIEAWKLPALVISKNSQLIDISALLTMEIEPKENFFEIRDNPNICHNIVERKMLEKWLASRNVSVQFKTDCLTSCFGGSVSIGYLEGIDKLCNTIKGDLRIEGIKMCQSSIRSDNKRCVSILVGMGCTLSAAYDEQV</sequence>
<comment type="caution">
    <text evidence="2">The sequence shown here is derived from an EMBL/GenBank/DDBJ whole genome shotgun (WGS) entry which is preliminary data.</text>
</comment>
<dbReference type="InterPro" id="IPR000494">
    <property type="entry name" value="Rcpt_L-dom"/>
</dbReference>